<dbReference type="PANTHER" id="PTHR28574:SF1">
    <property type="entry name" value="RIKEN CDNA 6820408C15 GENE"/>
    <property type="match status" value="1"/>
</dbReference>
<evidence type="ECO:0000256" key="1">
    <source>
        <dbReference type="SAM" id="Coils"/>
    </source>
</evidence>
<gene>
    <name evidence="3" type="primary">LOC102827378</name>
</gene>
<protein>
    <submittedName>
        <fullName evidence="3">Uncharacterized protein C20orf96 homolog</fullName>
    </submittedName>
</protein>
<name>A0A9B0TFZ6_CHRAS</name>
<accession>A0A9B0TFZ6</accession>
<keyword evidence="1" id="KW-0175">Coiled coil</keyword>
<dbReference type="Pfam" id="PF15397">
    <property type="entry name" value="DUF4618"/>
    <property type="match status" value="1"/>
</dbReference>
<dbReference type="Proteomes" id="UP000504623">
    <property type="component" value="Unplaced"/>
</dbReference>
<evidence type="ECO:0000313" key="2">
    <source>
        <dbReference type="Proteomes" id="UP000504623"/>
    </source>
</evidence>
<dbReference type="InterPro" id="IPR029236">
    <property type="entry name" value="DUF4618"/>
</dbReference>
<dbReference type="PANTHER" id="PTHR28574">
    <property type="entry name" value="RIKEN CDNA 6820408C15"/>
    <property type="match status" value="1"/>
</dbReference>
<dbReference type="GeneID" id="102827378"/>
<sequence length="334" mass="39821">MHIEERRLDRHLRRSGLRGLQRSFHVPQWRAAFQTLFSKSIVSGTSHLRSQQDPSRGEKLDSGKMQAKIRLMRTVLRSRRTSLHELQSHENFLTKLNQDLVKTIQDLENSTALKVREMLQQQDILSNIIDILEYTNKKRLQELTCELQEFEEKEEQKMSCLEKQMEQLNAKIKKTQEEVNFLNTYMDHEYPIRSVQIATLLRQLQQMRDRQQDELDDLSEMRKLVLQAVSNKIQRKKQSLLKSVVVKVMQPYQEILVQNTRDNQYMLKYVDVFRDFIDQLMEDIPSLRDEVRHLQAQVRGHREIIFEDVLLRRPKCTPEMDVILNIPVEEVLPF</sequence>
<feature type="coiled-coil region" evidence="1">
    <location>
        <begin position="151"/>
        <end position="221"/>
    </location>
</feature>
<dbReference type="AlphaFoldDB" id="A0A9B0TFZ6"/>
<organism evidence="2 3">
    <name type="scientific">Chrysochloris asiatica</name>
    <name type="common">Cape golden mole</name>
    <dbReference type="NCBI Taxonomy" id="185453"/>
    <lineage>
        <taxon>Eukaryota</taxon>
        <taxon>Metazoa</taxon>
        <taxon>Chordata</taxon>
        <taxon>Craniata</taxon>
        <taxon>Vertebrata</taxon>
        <taxon>Euteleostomi</taxon>
        <taxon>Mammalia</taxon>
        <taxon>Eutheria</taxon>
        <taxon>Afrotheria</taxon>
        <taxon>Chrysochloridae</taxon>
        <taxon>Chrysochlorinae</taxon>
        <taxon>Chrysochloris</taxon>
    </lineage>
</organism>
<keyword evidence="2" id="KW-1185">Reference proteome</keyword>
<dbReference type="RefSeq" id="XP_006860840.1">
    <property type="nucleotide sequence ID" value="XM_006860778.1"/>
</dbReference>
<dbReference type="OrthoDB" id="10003267at2759"/>
<proteinExistence type="predicted"/>
<evidence type="ECO:0000313" key="3">
    <source>
        <dbReference type="RefSeq" id="XP_006860840.1"/>
    </source>
</evidence>
<reference evidence="3" key="1">
    <citation type="submission" date="2025-08" db="UniProtKB">
        <authorList>
            <consortium name="RefSeq"/>
        </authorList>
    </citation>
    <scope>IDENTIFICATION</scope>
    <source>
        <tissue evidence="3">Spleen</tissue>
    </source>
</reference>